<evidence type="ECO:0000256" key="6">
    <source>
        <dbReference type="ARBA" id="ARBA00023244"/>
    </source>
</evidence>
<dbReference type="PANTHER" id="PTHR45790:SF3">
    <property type="entry name" value="S-ADENOSYL-L-METHIONINE-DEPENDENT UROPORPHYRINOGEN III METHYLTRANSFERASE, CHLOROPLASTIC"/>
    <property type="match status" value="1"/>
</dbReference>
<dbReference type="FunFam" id="3.40.1010.10:FF:000001">
    <property type="entry name" value="Siroheme synthase"/>
    <property type="match status" value="1"/>
</dbReference>
<comment type="pathway">
    <text evidence="7">Porphyrin-containing compound metabolism; siroheme biosynthesis; precorrin-2 from uroporphyrinogen III: step 1/1.</text>
</comment>
<dbReference type="NCBIfam" id="NF004790">
    <property type="entry name" value="PRK06136.1"/>
    <property type="match status" value="1"/>
</dbReference>
<accession>A0A7W6BMQ4</accession>
<dbReference type="PROSITE" id="PS00840">
    <property type="entry name" value="SUMT_2"/>
    <property type="match status" value="1"/>
</dbReference>
<name>A0A7W6BMQ4_9SPHN</name>
<dbReference type="InterPro" id="IPR050161">
    <property type="entry name" value="Siro_Cobalamin_biosynth"/>
</dbReference>
<dbReference type="InterPro" id="IPR003043">
    <property type="entry name" value="Uropor_MeTrfase_CS"/>
</dbReference>
<dbReference type="CDD" id="cd11642">
    <property type="entry name" value="SUMT"/>
    <property type="match status" value="1"/>
</dbReference>
<dbReference type="Proteomes" id="UP000571950">
    <property type="component" value="Unassembled WGS sequence"/>
</dbReference>
<comment type="caution">
    <text evidence="10">The sequence shown here is derived from an EMBL/GenBank/DDBJ whole genome shotgun (WGS) entry which is preliminary data.</text>
</comment>
<evidence type="ECO:0000256" key="4">
    <source>
        <dbReference type="ARBA" id="ARBA00022679"/>
    </source>
</evidence>
<dbReference type="InterPro" id="IPR035996">
    <property type="entry name" value="4pyrrol_Methylase_sf"/>
</dbReference>
<dbReference type="SUPFAM" id="SSF53790">
    <property type="entry name" value="Tetrapyrrole methylase"/>
    <property type="match status" value="1"/>
</dbReference>
<evidence type="ECO:0000313" key="11">
    <source>
        <dbReference type="Proteomes" id="UP000571950"/>
    </source>
</evidence>
<evidence type="ECO:0000256" key="7">
    <source>
        <dbReference type="ARBA" id="ARBA00025705"/>
    </source>
</evidence>
<dbReference type="InterPro" id="IPR006366">
    <property type="entry name" value="CobA/CysG_C"/>
</dbReference>
<dbReference type="EMBL" id="JACIDT010000017">
    <property type="protein sequence ID" value="MBB3927962.1"/>
    <property type="molecule type" value="Genomic_DNA"/>
</dbReference>
<evidence type="ECO:0000256" key="2">
    <source>
        <dbReference type="ARBA" id="ARBA00012162"/>
    </source>
</evidence>
<evidence type="ECO:0000256" key="1">
    <source>
        <dbReference type="ARBA" id="ARBA00005879"/>
    </source>
</evidence>
<dbReference type="RefSeq" id="WP_188073384.1">
    <property type="nucleotide sequence ID" value="NZ_BSPS01000027.1"/>
</dbReference>
<dbReference type="NCBIfam" id="TIGR01469">
    <property type="entry name" value="cobA_cysG_Cterm"/>
    <property type="match status" value="1"/>
</dbReference>
<evidence type="ECO:0000256" key="3">
    <source>
        <dbReference type="ARBA" id="ARBA00022603"/>
    </source>
</evidence>
<sequence>MAEPSIAAGEVWLVGAGPGDPDLLTRKAERLLRAADIVFYDALVGPGVLDLIPNHVERVSVGKRSGRHSKDQRSINDLIVRAALAGRKVVRLKGGDPSIFGRSAEEMAALAAHGISAHVCPGITAASAASASLGLSLTLRGLARKLVFVTAHARDGDRLDLDWSALADPGATLAIYMGKASAAMLSRRLIAAGLPSSTPVVAVENASLPGERHVGTRLDLLEIAVRSLGEGPVVLLVGEAMGAASAPTSGFVYPQERLSSLPPRAEYIILPHEKGPHHSPCPA</sequence>
<dbReference type="InterPro" id="IPR000878">
    <property type="entry name" value="4pyrrol_Mease"/>
</dbReference>
<dbReference type="GO" id="GO:0019354">
    <property type="term" value="P:siroheme biosynthetic process"/>
    <property type="evidence" value="ECO:0007669"/>
    <property type="project" value="UniProtKB-UniPathway"/>
</dbReference>
<dbReference type="GO" id="GO:0004851">
    <property type="term" value="F:uroporphyrin-III C-methyltransferase activity"/>
    <property type="evidence" value="ECO:0007669"/>
    <property type="project" value="UniProtKB-EC"/>
</dbReference>
<gene>
    <name evidence="10" type="ORF">GGR43_003701</name>
</gene>
<evidence type="ECO:0000256" key="5">
    <source>
        <dbReference type="ARBA" id="ARBA00022691"/>
    </source>
</evidence>
<reference evidence="10 11" key="1">
    <citation type="submission" date="2020-08" db="EMBL/GenBank/DDBJ databases">
        <title>Genomic Encyclopedia of Type Strains, Phase IV (KMG-IV): sequencing the most valuable type-strain genomes for metagenomic binning, comparative biology and taxonomic classification.</title>
        <authorList>
            <person name="Goeker M."/>
        </authorList>
    </citation>
    <scope>NUCLEOTIDE SEQUENCE [LARGE SCALE GENOMIC DNA]</scope>
    <source>
        <strain evidence="10 11">DSM 26189</strain>
    </source>
</reference>
<dbReference type="Gene3D" id="3.40.1010.10">
    <property type="entry name" value="Cobalt-precorrin-4 Transmethylase, Domain 1"/>
    <property type="match status" value="1"/>
</dbReference>
<dbReference type="EC" id="2.1.1.107" evidence="2"/>
<evidence type="ECO:0000259" key="9">
    <source>
        <dbReference type="Pfam" id="PF00590"/>
    </source>
</evidence>
<evidence type="ECO:0000313" key="10">
    <source>
        <dbReference type="EMBL" id="MBB3927962.1"/>
    </source>
</evidence>
<proteinExistence type="inferred from homology"/>
<dbReference type="AlphaFoldDB" id="A0A7W6BMQ4"/>
<dbReference type="UniPathway" id="UPA00262">
    <property type="reaction ID" value="UER00211"/>
</dbReference>
<dbReference type="Pfam" id="PF00590">
    <property type="entry name" value="TP_methylase"/>
    <property type="match status" value="1"/>
</dbReference>
<dbReference type="GO" id="GO:0032259">
    <property type="term" value="P:methylation"/>
    <property type="evidence" value="ECO:0007669"/>
    <property type="project" value="UniProtKB-KW"/>
</dbReference>
<keyword evidence="4 8" id="KW-0808">Transferase</keyword>
<dbReference type="PANTHER" id="PTHR45790">
    <property type="entry name" value="SIROHEME SYNTHASE-RELATED"/>
    <property type="match status" value="1"/>
</dbReference>
<dbReference type="InterPro" id="IPR014777">
    <property type="entry name" value="4pyrrole_Mease_sub1"/>
</dbReference>
<keyword evidence="3 8" id="KW-0489">Methyltransferase</keyword>
<feature type="domain" description="Tetrapyrrole methylase" evidence="9">
    <location>
        <begin position="11"/>
        <end position="219"/>
    </location>
</feature>
<keyword evidence="11" id="KW-1185">Reference proteome</keyword>
<comment type="similarity">
    <text evidence="1 8">Belongs to the precorrin methyltransferase family.</text>
</comment>
<organism evidence="10 11">
    <name type="scientific">Sphingobium jiangsuense</name>
    <dbReference type="NCBI Taxonomy" id="870476"/>
    <lineage>
        <taxon>Bacteria</taxon>
        <taxon>Pseudomonadati</taxon>
        <taxon>Pseudomonadota</taxon>
        <taxon>Alphaproteobacteria</taxon>
        <taxon>Sphingomonadales</taxon>
        <taxon>Sphingomonadaceae</taxon>
        <taxon>Sphingobium</taxon>
    </lineage>
</organism>
<dbReference type="InterPro" id="IPR014776">
    <property type="entry name" value="4pyrrole_Mease_sub2"/>
</dbReference>
<keyword evidence="5" id="KW-0949">S-adenosyl-L-methionine</keyword>
<dbReference type="Gene3D" id="3.30.950.10">
    <property type="entry name" value="Methyltransferase, Cobalt-precorrin-4 Transmethylase, Domain 2"/>
    <property type="match status" value="1"/>
</dbReference>
<protein>
    <recommendedName>
        <fullName evidence="2">uroporphyrinogen-III C-methyltransferase</fullName>
        <ecNumber evidence="2">2.1.1.107</ecNumber>
    </recommendedName>
</protein>
<evidence type="ECO:0000256" key="8">
    <source>
        <dbReference type="RuleBase" id="RU003960"/>
    </source>
</evidence>
<keyword evidence="6" id="KW-0627">Porphyrin biosynthesis</keyword>